<comment type="caution">
    <text evidence="1">The sequence shown here is derived from an EMBL/GenBank/DDBJ whole genome shotgun (WGS) entry which is preliminary data.</text>
</comment>
<reference evidence="1" key="1">
    <citation type="submission" date="2019-10" db="EMBL/GenBank/DDBJ databases">
        <authorList>
            <person name="Soares A.E.R."/>
            <person name="Aleixo A."/>
            <person name="Schneider P."/>
            <person name="Miyaki C.Y."/>
            <person name="Schneider M.P."/>
            <person name="Mello C."/>
            <person name="Vasconcelos A.T.R."/>
        </authorList>
    </citation>
    <scope>NUCLEOTIDE SEQUENCE</scope>
    <source>
        <tissue evidence="1">Muscle</tissue>
    </source>
</reference>
<accession>A0ABQ9DVK3</accession>
<protein>
    <submittedName>
        <fullName evidence="1">Uncharacterized protein</fullName>
    </submittedName>
</protein>
<dbReference type="Proteomes" id="UP001145742">
    <property type="component" value="Unassembled WGS sequence"/>
</dbReference>
<proteinExistence type="predicted"/>
<keyword evidence="2" id="KW-1185">Reference proteome</keyword>
<dbReference type="EMBL" id="WHWB01032201">
    <property type="protein sequence ID" value="KAJ7426535.1"/>
    <property type="molecule type" value="Genomic_DNA"/>
</dbReference>
<sequence length="243" mass="26928">MAAELLLGSSSLDFPLHNSTALSLNLGLIDEMGGQGPFSHNAEKKNVHHLFSSNGGLRDEPALAPSADMSNFVFIGQSFLRRTAVARMLRKLCVQLSVISAASMKQTRKRKLFAELMANINNYSASLAKAKEVIEQKKKHLTGAIRTAKELKFSRSVIYDLKLPVEAELSKVKNLNGKILKSLFLNSYKITSSLEDLGKIKQGMTLNEDNGQDMFVLDDQEEMPDVIIEEILEDDLEGKFPNT</sequence>
<evidence type="ECO:0000313" key="1">
    <source>
        <dbReference type="EMBL" id="KAJ7426535.1"/>
    </source>
</evidence>
<gene>
    <name evidence="1" type="ORF">WISP_14823</name>
</gene>
<evidence type="ECO:0000313" key="2">
    <source>
        <dbReference type="Proteomes" id="UP001145742"/>
    </source>
</evidence>
<organism evidence="1 2">
    <name type="scientific">Willisornis vidua</name>
    <name type="common">Xingu scale-backed antbird</name>
    <dbReference type="NCBI Taxonomy" id="1566151"/>
    <lineage>
        <taxon>Eukaryota</taxon>
        <taxon>Metazoa</taxon>
        <taxon>Chordata</taxon>
        <taxon>Craniata</taxon>
        <taxon>Vertebrata</taxon>
        <taxon>Euteleostomi</taxon>
        <taxon>Archelosauria</taxon>
        <taxon>Archosauria</taxon>
        <taxon>Dinosauria</taxon>
        <taxon>Saurischia</taxon>
        <taxon>Theropoda</taxon>
        <taxon>Coelurosauria</taxon>
        <taxon>Aves</taxon>
        <taxon>Neognathae</taxon>
        <taxon>Neoaves</taxon>
        <taxon>Telluraves</taxon>
        <taxon>Australaves</taxon>
        <taxon>Passeriformes</taxon>
        <taxon>Thamnophilidae</taxon>
        <taxon>Willisornis</taxon>
    </lineage>
</organism>
<name>A0ABQ9DVK3_9PASS</name>